<gene>
    <name evidence="1" type="ORF">J5A65_14975</name>
</gene>
<organism evidence="1 2">
    <name type="scientific">Arachnia rubra</name>
    <dbReference type="NCBI Taxonomy" id="1547448"/>
    <lineage>
        <taxon>Bacteria</taxon>
        <taxon>Bacillati</taxon>
        <taxon>Actinomycetota</taxon>
        <taxon>Actinomycetes</taxon>
        <taxon>Propionibacteriales</taxon>
        <taxon>Propionibacteriaceae</taxon>
        <taxon>Arachnia</taxon>
    </lineage>
</organism>
<dbReference type="Proteomes" id="UP000678513">
    <property type="component" value="Chromosome"/>
</dbReference>
<keyword evidence="2" id="KW-1185">Reference proteome</keyword>
<dbReference type="EMBL" id="CP072384">
    <property type="protein sequence ID" value="QUC08178.1"/>
    <property type="molecule type" value="Genomic_DNA"/>
</dbReference>
<dbReference type="RefSeq" id="WP_212323765.1">
    <property type="nucleotide sequence ID" value="NZ_AP024463.1"/>
</dbReference>
<name>A0ABX7Y5M4_9ACTN</name>
<sequence length="133" mass="14641">MTFIISPGFLVAASVPDLPLTATDELLHAIRAGPATTKILGKSSTATLESIYMYIALSVQLEDDLTTVLHVSRRLLHVVQISCLMWSGAEGVSRETTDQWTYPHHCGCAPDVEKTRQYIAVCGLVDRSRIEIR</sequence>
<accession>A0ABX7Y5M4</accession>
<proteinExistence type="predicted"/>
<evidence type="ECO:0000313" key="2">
    <source>
        <dbReference type="Proteomes" id="UP000678513"/>
    </source>
</evidence>
<evidence type="ECO:0000313" key="1">
    <source>
        <dbReference type="EMBL" id="QUC08178.1"/>
    </source>
</evidence>
<reference evidence="1 2" key="1">
    <citation type="submission" date="2021-03" db="EMBL/GenBank/DDBJ databases">
        <title>Human Oral Microbial Genomes.</title>
        <authorList>
            <person name="Johnston C.D."/>
            <person name="Chen T."/>
            <person name="Dewhirst F.E."/>
        </authorList>
    </citation>
    <scope>NUCLEOTIDE SEQUENCE [LARGE SCALE GENOMIC DNA]</scope>
    <source>
        <strain evidence="1 2">DSMZ 100122</strain>
    </source>
</reference>
<protein>
    <submittedName>
        <fullName evidence="1">Uncharacterized protein</fullName>
    </submittedName>
</protein>